<name>A0ABS1RK18_9RHOB</name>
<protein>
    <submittedName>
        <fullName evidence="1">CZB domain-containing protein</fullName>
    </submittedName>
</protein>
<keyword evidence="2" id="KW-1185">Reference proteome</keyword>
<organism evidence="1 2">
    <name type="scientific">Rhodovulum visakhapatnamense</name>
    <dbReference type="NCBI Taxonomy" id="364297"/>
    <lineage>
        <taxon>Bacteria</taxon>
        <taxon>Pseudomonadati</taxon>
        <taxon>Pseudomonadota</taxon>
        <taxon>Alphaproteobacteria</taxon>
        <taxon>Rhodobacterales</taxon>
        <taxon>Paracoccaceae</taxon>
        <taxon>Rhodovulum</taxon>
    </lineage>
</organism>
<proteinExistence type="predicted"/>
<dbReference type="Proteomes" id="UP000635853">
    <property type="component" value="Unassembled WGS sequence"/>
</dbReference>
<evidence type="ECO:0000313" key="1">
    <source>
        <dbReference type="EMBL" id="MBL3579988.1"/>
    </source>
</evidence>
<gene>
    <name evidence="1" type="ORF">JMJ92_17790</name>
</gene>
<dbReference type="Gene3D" id="1.20.120.30">
    <property type="entry name" value="Aspartate receptor, ligand-binding domain"/>
    <property type="match status" value="1"/>
</dbReference>
<sequence length="131" mass="13883">MSLPISRSTAEALEAAIQSHLLLRGRLRQAVQTGRAGISPEEASAQGGCDLDRLLGGGDLAAAARGARHVREIARSHAEFHACAGRILRLVADRRVGTAERALGVELRDISNRMIAEIEALQDELKAPTGA</sequence>
<reference evidence="2" key="1">
    <citation type="submission" date="2021-01" db="EMBL/GenBank/DDBJ databases">
        <title>Draft genomes of Rhodovulum sulfidophilum.</title>
        <authorList>
            <person name="Guzman M.S."/>
        </authorList>
    </citation>
    <scope>NUCLEOTIDE SEQUENCE [LARGE SCALE GENOMIC DNA]</scope>
    <source>
        <strain evidence="2">AB19</strain>
    </source>
</reference>
<accession>A0ABS1RK18</accession>
<dbReference type="EMBL" id="JAESIL010000100">
    <property type="protein sequence ID" value="MBL3579988.1"/>
    <property type="molecule type" value="Genomic_DNA"/>
</dbReference>
<dbReference type="RefSeq" id="WP_075784768.1">
    <property type="nucleotide sequence ID" value="NZ_JAESIL010000100.1"/>
</dbReference>
<evidence type="ECO:0000313" key="2">
    <source>
        <dbReference type="Proteomes" id="UP000635853"/>
    </source>
</evidence>
<comment type="caution">
    <text evidence="1">The sequence shown here is derived from an EMBL/GenBank/DDBJ whole genome shotgun (WGS) entry which is preliminary data.</text>
</comment>